<dbReference type="EMBL" id="CAJFCJ010000075">
    <property type="protein sequence ID" value="CAD5126708.1"/>
    <property type="molecule type" value="Genomic_DNA"/>
</dbReference>
<accession>A0A7I8WES5</accession>
<comment type="caution">
    <text evidence="2">The sequence shown here is derived from an EMBL/GenBank/DDBJ whole genome shotgun (WGS) entry which is preliminary data.</text>
</comment>
<feature type="chain" id="PRO_5029535727" evidence="1">
    <location>
        <begin position="21"/>
        <end position="90"/>
    </location>
</feature>
<reference evidence="2 3" key="1">
    <citation type="submission" date="2020-08" db="EMBL/GenBank/DDBJ databases">
        <authorList>
            <person name="Hejnol A."/>
        </authorList>
    </citation>
    <scope>NUCLEOTIDE SEQUENCE [LARGE SCALE GENOMIC DNA]</scope>
</reference>
<evidence type="ECO:0000313" key="2">
    <source>
        <dbReference type="EMBL" id="CAD5126708.1"/>
    </source>
</evidence>
<protein>
    <submittedName>
        <fullName evidence="2">DgyrCDS14772</fullName>
    </submittedName>
</protein>
<feature type="signal peptide" evidence="1">
    <location>
        <begin position="1"/>
        <end position="20"/>
    </location>
</feature>
<keyword evidence="3" id="KW-1185">Reference proteome</keyword>
<name>A0A7I8WES5_9ANNE</name>
<evidence type="ECO:0000256" key="1">
    <source>
        <dbReference type="SAM" id="SignalP"/>
    </source>
</evidence>
<keyword evidence="1" id="KW-0732">Signal</keyword>
<proteinExistence type="predicted"/>
<dbReference type="AlphaFoldDB" id="A0A7I8WES5"/>
<sequence length="90" mass="10354">MERKLLIICLIVCLSLHTFSLDWPGSNLISILEEIAKREELENMLRDELFEKRENCYQACKHHKGRAFFGCMKDCSDSNAAAQSLEDDST</sequence>
<organism evidence="2 3">
    <name type="scientific">Dimorphilus gyrociliatus</name>
    <dbReference type="NCBI Taxonomy" id="2664684"/>
    <lineage>
        <taxon>Eukaryota</taxon>
        <taxon>Metazoa</taxon>
        <taxon>Spiralia</taxon>
        <taxon>Lophotrochozoa</taxon>
        <taxon>Annelida</taxon>
        <taxon>Polychaeta</taxon>
        <taxon>Polychaeta incertae sedis</taxon>
        <taxon>Dinophilidae</taxon>
        <taxon>Dimorphilus</taxon>
    </lineage>
</organism>
<evidence type="ECO:0000313" key="3">
    <source>
        <dbReference type="Proteomes" id="UP000549394"/>
    </source>
</evidence>
<dbReference type="Proteomes" id="UP000549394">
    <property type="component" value="Unassembled WGS sequence"/>
</dbReference>
<gene>
    <name evidence="2" type="ORF">DGYR_LOCUS13941</name>
</gene>